<accession>A0A6G1DJY4</accession>
<protein>
    <submittedName>
        <fullName evidence="1">Uncharacterized protein</fullName>
    </submittedName>
</protein>
<keyword evidence="2" id="KW-1185">Reference proteome</keyword>
<organism evidence="1 2">
    <name type="scientific">Oryza meyeriana var. granulata</name>
    <dbReference type="NCBI Taxonomy" id="110450"/>
    <lineage>
        <taxon>Eukaryota</taxon>
        <taxon>Viridiplantae</taxon>
        <taxon>Streptophyta</taxon>
        <taxon>Embryophyta</taxon>
        <taxon>Tracheophyta</taxon>
        <taxon>Spermatophyta</taxon>
        <taxon>Magnoliopsida</taxon>
        <taxon>Liliopsida</taxon>
        <taxon>Poales</taxon>
        <taxon>Poaceae</taxon>
        <taxon>BOP clade</taxon>
        <taxon>Oryzoideae</taxon>
        <taxon>Oryzeae</taxon>
        <taxon>Oryzinae</taxon>
        <taxon>Oryza</taxon>
        <taxon>Oryza meyeriana</taxon>
    </lineage>
</organism>
<dbReference type="Proteomes" id="UP000479710">
    <property type="component" value="Unassembled WGS sequence"/>
</dbReference>
<evidence type="ECO:0000313" key="2">
    <source>
        <dbReference type="Proteomes" id="UP000479710"/>
    </source>
</evidence>
<evidence type="ECO:0000313" key="1">
    <source>
        <dbReference type="EMBL" id="KAF0912726.1"/>
    </source>
</evidence>
<gene>
    <name evidence="1" type="ORF">E2562_018974</name>
</gene>
<name>A0A6G1DJY4_9ORYZ</name>
<dbReference type="EMBL" id="SPHZ02000006">
    <property type="protein sequence ID" value="KAF0912726.1"/>
    <property type="molecule type" value="Genomic_DNA"/>
</dbReference>
<reference evidence="1 2" key="1">
    <citation type="submission" date="2019-11" db="EMBL/GenBank/DDBJ databases">
        <title>Whole genome sequence of Oryza granulata.</title>
        <authorList>
            <person name="Li W."/>
        </authorList>
    </citation>
    <scope>NUCLEOTIDE SEQUENCE [LARGE SCALE GENOMIC DNA]</scope>
    <source>
        <strain evidence="2">cv. Menghai</strain>
        <tissue evidence="1">Leaf</tissue>
    </source>
</reference>
<comment type="caution">
    <text evidence="1">The sequence shown here is derived from an EMBL/GenBank/DDBJ whole genome shotgun (WGS) entry which is preliminary data.</text>
</comment>
<dbReference type="AlphaFoldDB" id="A0A6G1DJY4"/>
<sequence>MADAPLHNAFLIYDTIRKSLSMIPSEPADLMTSTRLRSRPLLGWALGHRTFRPSPEPALLIACGYEDHESYALALLCKKSFFSVDGVTKRDVLYLWPSSSTAPWEMTKRIWG</sequence>
<proteinExistence type="predicted"/>